<reference evidence="3 4" key="1">
    <citation type="submission" date="2024-01" db="EMBL/GenBank/DDBJ databases">
        <title>Hyphobacterium bacterium isolated from marine sediment.</title>
        <authorList>
            <person name="Zhao S."/>
        </authorList>
    </citation>
    <scope>NUCLEOTIDE SEQUENCE [LARGE SCALE GENOMIC DNA]</scope>
    <source>
        <strain evidence="4">HN65</strain>
    </source>
</reference>
<keyword evidence="4" id="KW-1185">Reference proteome</keyword>
<proteinExistence type="predicted"/>
<dbReference type="InterPro" id="IPR011051">
    <property type="entry name" value="RmlC_Cupin_sf"/>
</dbReference>
<evidence type="ECO:0000256" key="1">
    <source>
        <dbReference type="SAM" id="SignalP"/>
    </source>
</evidence>
<evidence type="ECO:0000313" key="4">
    <source>
        <dbReference type="Proteomes" id="UP001354971"/>
    </source>
</evidence>
<evidence type="ECO:0000259" key="2">
    <source>
        <dbReference type="Pfam" id="PF07883"/>
    </source>
</evidence>
<dbReference type="Proteomes" id="UP001354971">
    <property type="component" value="Unassembled WGS sequence"/>
</dbReference>
<dbReference type="InterPro" id="IPR013096">
    <property type="entry name" value="Cupin_2"/>
</dbReference>
<name>A0ABU7LPZ6_9PROT</name>
<dbReference type="EMBL" id="JAZDRP010000003">
    <property type="protein sequence ID" value="MEE2525977.1"/>
    <property type="molecule type" value="Genomic_DNA"/>
</dbReference>
<accession>A0ABU7LPZ6</accession>
<dbReference type="SUPFAM" id="SSF51182">
    <property type="entry name" value="RmlC-like cupins"/>
    <property type="match status" value="1"/>
</dbReference>
<comment type="caution">
    <text evidence="3">The sequence shown here is derived from an EMBL/GenBank/DDBJ whole genome shotgun (WGS) entry which is preliminary data.</text>
</comment>
<dbReference type="RefSeq" id="WP_330198636.1">
    <property type="nucleotide sequence ID" value="NZ_JAZDRP010000003.1"/>
</dbReference>
<dbReference type="InterPro" id="IPR014710">
    <property type="entry name" value="RmlC-like_jellyroll"/>
</dbReference>
<keyword evidence="1" id="KW-0732">Signal</keyword>
<protein>
    <submittedName>
        <fullName evidence="3">Cupin domain-containing protein</fullName>
    </submittedName>
</protein>
<evidence type="ECO:0000313" key="3">
    <source>
        <dbReference type="EMBL" id="MEE2525977.1"/>
    </source>
</evidence>
<feature type="signal peptide" evidence="1">
    <location>
        <begin position="1"/>
        <end position="23"/>
    </location>
</feature>
<feature type="chain" id="PRO_5045609123" evidence="1">
    <location>
        <begin position="24"/>
        <end position="253"/>
    </location>
</feature>
<dbReference type="Pfam" id="PF07883">
    <property type="entry name" value="Cupin_2"/>
    <property type="match status" value="1"/>
</dbReference>
<feature type="domain" description="Cupin type-2" evidence="2">
    <location>
        <begin position="197"/>
        <end position="245"/>
    </location>
</feature>
<gene>
    <name evidence="3" type="ORF">V0U79_06330</name>
</gene>
<organism evidence="3 4">
    <name type="scientific">Hyphobacterium lacteum</name>
    <dbReference type="NCBI Taxonomy" id="3116575"/>
    <lineage>
        <taxon>Bacteria</taxon>
        <taxon>Pseudomonadati</taxon>
        <taxon>Pseudomonadota</taxon>
        <taxon>Alphaproteobacteria</taxon>
        <taxon>Maricaulales</taxon>
        <taxon>Maricaulaceae</taxon>
        <taxon>Hyphobacterium</taxon>
    </lineage>
</organism>
<sequence>MVSTKHILTAAVLGSILSTGALAQSVDTQSILERYAADYVVNDVTFTADEEFGVEVNGEMWTVTLTHADRSYSVTAGTPSTPTFYYTATGDILERIDRGEISAYTSMAKAFSTDVTPMDIELMDGADFDPSILTHVFHFWTRGFPEVVNYDQQDLRFVHGGNAGIIYYQPGFRSGFGAVSPGQHVNEDPRSRTNPFPTLIICVEGQMTARINGQDTEFSEGQFMIIPAEVSHEFLNPYDEDAHFFLFMFGEGA</sequence>
<dbReference type="Gene3D" id="2.60.120.10">
    <property type="entry name" value="Jelly Rolls"/>
    <property type="match status" value="1"/>
</dbReference>